<reference evidence="1" key="1">
    <citation type="submission" date="2021-02" db="EMBL/GenBank/DDBJ databases">
        <authorList>
            <person name="Dougan E. K."/>
            <person name="Rhodes N."/>
            <person name="Thang M."/>
            <person name="Chan C."/>
        </authorList>
    </citation>
    <scope>NUCLEOTIDE SEQUENCE</scope>
</reference>
<dbReference type="AlphaFoldDB" id="A0A812RWA0"/>
<keyword evidence="2" id="KW-1185">Reference proteome</keyword>
<evidence type="ECO:0000313" key="1">
    <source>
        <dbReference type="EMBL" id="CAE7453869.1"/>
    </source>
</evidence>
<name>A0A812RWA0_SYMPI</name>
<gene>
    <name evidence="1" type="ORF">SPIL2461_LOCUS11129</name>
</gene>
<dbReference type="OrthoDB" id="448419at2759"/>
<accession>A0A812RWA0</accession>
<sequence length="460" mass="53581">MCDHCAVYKQKLVPRAREFLGRVFSEMEAVCPSYWSPVHANEATAAGLGGTDMLQKLELVRSYLEVKHERQRQSIRRRAPTPALIRHSEGRLLKELKLRTKILAAYDWHVLSAAREQASMRRTIRDLPLRTAYYHADYCENVPIPMAHHETSDMWHGAQRKTLSLYGAYVVHRRGGKLETLIIVYISEVIEKSALLTSLLLKQSIRHVSGLSKLDCLRMVFDAGNHFRSYETCRTLLVEIPQKHAQRCVTSFLVEKHGKGPCDAEIFSVCRSWLREYLMQPGAFIDSEEKLVQVLQTAAANAMRKNPDGPRFLIRIPELPQARPSSKTMTMDNCQLLRSYCWESIPGGRKVRIRNWVFSDATASEDVSYRVHDNPEHTDWRKGYWQDGPGWRRPPLELDEDNSVTRNHAAQWHRFSRFEDFRHTREDTLQQLCQRDEERLQRRKRRREEMAVEEDSDVSI</sequence>
<proteinExistence type="predicted"/>
<protein>
    <submittedName>
        <fullName evidence="1">Uncharacterized protein</fullName>
    </submittedName>
</protein>
<organism evidence="1 2">
    <name type="scientific">Symbiodinium pilosum</name>
    <name type="common">Dinoflagellate</name>
    <dbReference type="NCBI Taxonomy" id="2952"/>
    <lineage>
        <taxon>Eukaryota</taxon>
        <taxon>Sar</taxon>
        <taxon>Alveolata</taxon>
        <taxon>Dinophyceae</taxon>
        <taxon>Suessiales</taxon>
        <taxon>Symbiodiniaceae</taxon>
        <taxon>Symbiodinium</taxon>
    </lineage>
</organism>
<dbReference type="EMBL" id="CAJNIZ010021621">
    <property type="protein sequence ID" value="CAE7453869.1"/>
    <property type="molecule type" value="Genomic_DNA"/>
</dbReference>
<dbReference type="Proteomes" id="UP000649617">
    <property type="component" value="Unassembled WGS sequence"/>
</dbReference>
<comment type="caution">
    <text evidence="1">The sequence shown here is derived from an EMBL/GenBank/DDBJ whole genome shotgun (WGS) entry which is preliminary data.</text>
</comment>
<evidence type="ECO:0000313" key="2">
    <source>
        <dbReference type="Proteomes" id="UP000649617"/>
    </source>
</evidence>